<feature type="compositionally biased region" description="Low complexity" evidence="2">
    <location>
        <begin position="284"/>
        <end position="322"/>
    </location>
</feature>
<dbReference type="RefSeq" id="WP_265506470.1">
    <property type="nucleotide sequence ID" value="NZ_JAOTBE010000013.1"/>
</dbReference>
<feature type="chain" id="PRO_5045887353" evidence="3">
    <location>
        <begin position="26"/>
        <end position="784"/>
    </location>
</feature>
<feature type="compositionally biased region" description="Low complexity" evidence="2">
    <location>
        <begin position="251"/>
        <end position="266"/>
    </location>
</feature>
<dbReference type="Gene3D" id="3.30.1330.60">
    <property type="entry name" value="OmpA-like domain"/>
    <property type="match status" value="1"/>
</dbReference>
<proteinExistence type="predicted"/>
<evidence type="ECO:0000259" key="4">
    <source>
        <dbReference type="PROSITE" id="PS51123"/>
    </source>
</evidence>
<feature type="region of interest" description="Disordered" evidence="2">
    <location>
        <begin position="49"/>
        <end position="322"/>
    </location>
</feature>
<dbReference type="PANTHER" id="PTHR30329:SF21">
    <property type="entry name" value="LIPOPROTEIN YIAD-RELATED"/>
    <property type="match status" value="1"/>
</dbReference>
<sequence length="784" mass="80236">MRRIIHNSTALAACLSLLAPHLAAAQQIQTEAAPTPGGIVLAQAAAPEDMPANGQAEGGDAAAVEDLEAALAADEAEAAEEQPADGQNAAAPVKAGNQNGEAAAQADASGQSDDAAAEANADGQNGEAAAEADSTGQDGGAAAQASTDGSGGEAAGEGQNGDAAAQAGAQDQNGNAPAQAGAPERAPAPKPERAAAPADAAPEQADAAPAADAPAAAEAPSNAAAPAQAETQVEEQTQDLTDALLEEETAAKPQADDAQAEAPVEAQVEEETQDLTEALREAESNAASSEPAPAEAPAAAESQAQPATGTAEPAGQPTEAAAAAEGGLRLAAGGVQTDRAGVMPGLANVLQQELSGGLQAGSLTCLSGGSFPCADNGRAMTPRGVVVETNQAGELRLAPVDVQMYRVGQNGELVRRAAEEDTPETEASREAAQASAPVNAAALDAAEGQGEVTEQTVTEETARSSSEEFATNLRDALAAATGQQPEARAEEDDDDNDLTRALLLGLGAVAVGTYLNNNRQVALSTPDRVVVTRSDGSQEVIKDEVALLRQPGATVTTENFDDGSSRTIVTREDGSRVVTIRDADLRVLRRTLVSPDGQTTQLIDETADVQPVDVSQLPAPAPVQNNGTTLDEAALREALQREADFDRRFTLSQIRNIPEVRALVAPVNIDAITFDTGSAAIRPNQAEQLQSLGAAIRDVIAENPQEIFMIEGHTDTVGSDAANLALSDRRAESVALALTEYFDVPPENLVTQGYGEQFPRVRAEGDIRENRRASVRRITDLLAR</sequence>
<dbReference type="CDD" id="cd07185">
    <property type="entry name" value="OmpA_C-like"/>
    <property type="match status" value="1"/>
</dbReference>
<feature type="domain" description="OmpA-like" evidence="4">
    <location>
        <begin position="661"/>
        <end position="784"/>
    </location>
</feature>
<dbReference type="InterPro" id="IPR050330">
    <property type="entry name" value="Bact_OuterMem_StrucFunc"/>
</dbReference>
<reference evidence="5 6" key="1">
    <citation type="submission" date="2024-09" db="EMBL/GenBank/DDBJ databases">
        <authorList>
            <person name="Sun Q."/>
            <person name="Mori K."/>
        </authorList>
    </citation>
    <scope>NUCLEOTIDE SEQUENCE [LARGE SCALE GENOMIC DNA]</scope>
    <source>
        <strain evidence="5 6">CCM 7904</strain>
    </source>
</reference>
<dbReference type="EMBL" id="JBHLWQ010000051">
    <property type="protein sequence ID" value="MFC0199737.1"/>
    <property type="molecule type" value="Genomic_DNA"/>
</dbReference>
<accession>A0ABV6CG97</accession>
<evidence type="ECO:0000256" key="3">
    <source>
        <dbReference type="SAM" id="SignalP"/>
    </source>
</evidence>
<dbReference type="PANTHER" id="PTHR30329">
    <property type="entry name" value="STATOR ELEMENT OF FLAGELLAR MOTOR COMPLEX"/>
    <property type="match status" value="1"/>
</dbReference>
<evidence type="ECO:0000313" key="6">
    <source>
        <dbReference type="Proteomes" id="UP001589795"/>
    </source>
</evidence>
<feature type="signal peptide" evidence="3">
    <location>
        <begin position="1"/>
        <end position="25"/>
    </location>
</feature>
<dbReference type="Pfam" id="PF00691">
    <property type="entry name" value="OmpA"/>
    <property type="match status" value="1"/>
</dbReference>
<comment type="caution">
    <text evidence="5">The sequence shown here is derived from an EMBL/GenBank/DDBJ whole genome shotgun (WGS) entry which is preliminary data.</text>
</comment>
<keyword evidence="1" id="KW-0472">Membrane</keyword>
<feature type="compositionally biased region" description="Low complexity" evidence="2">
    <location>
        <begin position="431"/>
        <end position="459"/>
    </location>
</feature>
<name>A0ABV6CG97_9RHOB</name>
<dbReference type="InterPro" id="IPR036737">
    <property type="entry name" value="OmpA-like_sf"/>
</dbReference>
<dbReference type="PROSITE" id="PS51123">
    <property type="entry name" value="OMPA_2"/>
    <property type="match status" value="1"/>
</dbReference>
<evidence type="ECO:0000256" key="1">
    <source>
        <dbReference type="PROSITE-ProRule" id="PRU00473"/>
    </source>
</evidence>
<feature type="compositionally biased region" description="Low complexity" evidence="2">
    <location>
        <begin position="95"/>
        <end position="119"/>
    </location>
</feature>
<feature type="compositionally biased region" description="Acidic residues" evidence="2">
    <location>
        <begin position="63"/>
        <end position="83"/>
    </location>
</feature>
<feature type="compositionally biased region" description="Gly residues" evidence="2">
    <location>
        <begin position="149"/>
        <end position="159"/>
    </location>
</feature>
<protein>
    <submittedName>
        <fullName evidence="5">OmpA family protein</fullName>
    </submittedName>
</protein>
<keyword evidence="6" id="KW-1185">Reference proteome</keyword>
<organism evidence="5 6">
    <name type="scientific">Paracoccus rhizosphaerae</name>
    <dbReference type="NCBI Taxonomy" id="1133347"/>
    <lineage>
        <taxon>Bacteria</taxon>
        <taxon>Pseudomonadati</taxon>
        <taxon>Pseudomonadota</taxon>
        <taxon>Alphaproteobacteria</taxon>
        <taxon>Rhodobacterales</taxon>
        <taxon>Paracoccaceae</taxon>
        <taxon>Paracoccus</taxon>
    </lineage>
</organism>
<dbReference type="Proteomes" id="UP001589795">
    <property type="component" value="Unassembled WGS sequence"/>
</dbReference>
<feature type="compositionally biased region" description="Low complexity" evidence="2">
    <location>
        <begin position="194"/>
        <end position="230"/>
    </location>
</feature>
<feature type="region of interest" description="Disordered" evidence="2">
    <location>
        <begin position="416"/>
        <end position="468"/>
    </location>
</feature>
<gene>
    <name evidence="5" type="ORF">ACFFIZ_05255</name>
</gene>
<dbReference type="InterPro" id="IPR006665">
    <property type="entry name" value="OmpA-like"/>
</dbReference>
<feature type="compositionally biased region" description="Low complexity" evidence="2">
    <location>
        <begin position="160"/>
        <end position="185"/>
    </location>
</feature>
<keyword evidence="3" id="KW-0732">Signal</keyword>
<evidence type="ECO:0000313" key="5">
    <source>
        <dbReference type="EMBL" id="MFC0199737.1"/>
    </source>
</evidence>
<evidence type="ECO:0000256" key="2">
    <source>
        <dbReference type="SAM" id="MobiDB-lite"/>
    </source>
</evidence>
<dbReference type="SUPFAM" id="SSF103088">
    <property type="entry name" value="OmpA-like"/>
    <property type="match status" value="1"/>
</dbReference>